<sequence length="117" mass="12915">MSGPSRSRQSTSRVVLFPPSRPSHSSTDILPWTVTTSPFLRADITYSRVARQQFTRNQTVCFLSPHPDVAATLSRAGPASLFAASGSDPRLPVNEIWIVISVFFLVGHRPLFLMFLG</sequence>
<reference evidence="2" key="2">
    <citation type="submission" date="2015-03" db="EMBL/GenBank/DDBJ databases">
        <authorList>
            <person name="Chow C.-E.T."/>
            <person name="Winget D.M."/>
            <person name="White R.A.III."/>
            <person name="Hallam S.J."/>
            <person name="Suttle C.A."/>
        </authorList>
    </citation>
    <scope>NUCLEOTIDE SEQUENCE</scope>
    <source>
        <strain evidence="2">Oxic1_6</strain>
    </source>
</reference>
<dbReference type="GO" id="GO:0003677">
    <property type="term" value="F:DNA binding"/>
    <property type="evidence" value="ECO:0007669"/>
    <property type="project" value="UniProtKB-KW"/>
</dbReference>
<feature type="compositionally biased region" description="Polar residues" evidence="1">
    <location>
        <begin position="1"/>
        <end position="13"/>
    </location>
</feature>
<reference evidence="2" key="1">
    <citation type="journal article" date="2015" name="Front. Microbiol.">
        <title>Combining genomic sequencing methods to explore viral diversity and reveal potential virus-host interactions.</title>
        <authorList>
            <person name="Chow C.E."/>
            <person name="Winget D.M."/>
            <person name="White R.A.III."/>
            <person name="Hallam S.J."/>
            <person name="Suttle C.A."/>
        </authorList>
    </citation>
    <scope>NUCLEOTIDE SEQUENCE</scope>
    <source>
        <strain evidence="2">Oxic1_6</strain>
    </source>
</reference>
<evidence type="ECO:0000313" key="2">
    <source>
        <dbReference type="EMBL" id="AKH48184.1"/>
    </source>
</evidence>
<organism evidence="2">
    <name type="scientific">uncultured marine virus</name>
    <dbReference type="NCBI Taxonomy" id="186617"/>
    <lineage>
        <taxon>Viruses</taxon>
        <taxon>environmental samples</taxon>
    </lineage>
</organism>
<evidence type="ECO:0000256" key="1">
    <source>
        <dbReference type="SAM" id="MobiDB-lite"/>
    </source>
</evidence>
<name>A0A0F7L6K5_9VIRU</name>
<feature type="region of interest" description="Disordered" evidence="1">
    <location>
        <begin position="1"/>
        <end position="26"/>
    </location>
</feature>
<protein>
    <submittedName>
        <fullName evidence="2">SsDNA-binding protein</fullName>
    </submittedName>
</protein>
<proteinExistence type="predicted"/>
<accession>A0A0F7L6K5</accession>
<keyword evidence="2" id="KW-0238">DNA-binding</keyword>
<dbReference type="EMBL" id="KR029601">
    <property type="protein sequence ID" value="AKH48184.1"/>
    <property type="molecule type" value="Genomic_DNA"/>
</dbReference>